<gene>
    <name evidence="2" type="ORF">DFP72DRAFT_871316</name>
</gene>
<dbReference type="EMBL" id="JACGCI010000004">
    <property type="protein sequence ID" value="KAF6764258.1"/>
    <property type="molecule type" value="Genomic_DNA"/>
</dbReference>
<keyword evidence="1" id="KW-0732">Signal</keyword>
<evidence type="ECO:0008006" key="4">
    <source>
        <dbReference type="Google" id="ProtNLM"/>
    </source>
</evidence>
<reference evidence="2 3" key="1">
    <citation type="submission" date="2020-07" db="EMBL/GenBank/DDBJ databases">
        <title>Comparative genomics of pyrophilous fungi reveals a link between fire events and developmental genes.</title>
        <authorList>
            <consortium name="DOE Joint Genome Institute"/>
            <person name="Steindorff A.S."/>
            <person name="Carver A."/>
            <person name="Calhoun S."/>
            <person name="Stillman K."/>
            <person name="Liu H."/>
            <person name="Lipzen A."/>
            <person name="Pangilinan J."/>
            <person name="Labutti K."/>
            <person name="Bruns T.D."/>
            <person name="Grigoriev I.V."/>
        </authorList>
    </citation>
    <scope>NUCLEOTIDE SEQUENCE [LARGE SCALE GENOMIC DNA]</scope>
    <source>
        <strain evidence="2 3">CBS 144469</strain>
    </source>
</reference>
<feature type="chain" id="PRO_5034112816" description="Malate dehydrogenase" evidence="1">
    <location>
        <begin position="21"/>
        <end position="237"/>
    </location>
</feature>
<evidence type="ECO:0000313" key="2">
    <source>
        <dbReference type="EMBL" id="KAF6764258.1"/>
    </source>
</evidence>
<dbReference type="Pfam" id="PF11937">
    <property type="entry name" value="DUF3455"/>
    <property type="match status" value="1"/>
</dbReference>
<name>A0A8H6IH37_9AGAR</name>
<dbReference type="Proteomes" id="UP000521943">
    <property type="component" value="Unassembled WGS sequence"/>
</dbReference>
<accession>A0A8H6IH37</accession>
<dbReference type="InterPro" id="IPR021851">
    <property type="entry name" value="DUF3455"/>
</dbReference>
<dbReference type="PANTHER" id="PTHR35567">
    <property type="entry name" value="MALATE DEHYDROGENASE (AFU_ORTHOLOGUE AFUA_2G13800)"/>
    <property type="match status" value="1"/>
</dbReference>
<dbReference type="AlphaFoldDB" id="A0A8H6IH37"/>
<sequence length="237" mass="24853">MLAFLLAPSLLSALITCTAAAAVCKPNKDTCKLDGLSIEGLPSTLPVPTLPLSYVAAAIGVQNYTCSAAGNYSSIGAVAELYDISCLGGSKLFTTIQDRLMGLWEDAPNGLTAQKLVSSYTQTKANTVLGDHYFVPNPSGKGGLSPKWDFTSTGSTKRNKNAFVIVEKVGGATAPTGKQDVDWLATKSVSGGLAGLVYRTDTRQGQPPASCVPGQSPNIQVKYASKYWFFGGSVHHK</sequence>
<dbReference type="OrthoDB" id="1859733at2759"/>
<proteinExistence type="predicted"/>
<feature type="signal peptide" evidence="1">
    <location>
        <begin position="1"/>
        <end position="20"/>
    </location>
</feature>
<evidence type="ECO:0000256" key="1">
    <source>
        <dbReference type="SAM" id="SignalP"/>
    </source>
</evidence>
<dbReference type="PANTHER" id="PTHR35567:SF1">
    <property type="entry name" value="CONSERVED FUNGAL PROTEIN (AFU_ORTHOLOGUE AFUA_1G14230)"/>
    <property type="match status" value="1"/>
</dbReference>
<keyword evidence="3" id="KW-1185">Reference proteome</keyword>
<evidence type="ECO:0000313" key="3">
    <source>
        <dbReference type="Proteomes" id="UP000521943"/>
    </source>
</evidence>
<organism evidence="2 3">
    <name type="scientific">Ephemerocybe angulata</name>
    <dbReference type="NCBI Taxonomy" id="980116"/>
    <lineage>
        <taxon>Eukaryota</taxon>
        <taxon>Fungi</taxon>
        <taxon>Dikarya</taxon>
        <taxon>Basidiomycota</taxon>
        <taxon>Agaricomycotina</taxon>
        <taxon>Agaricomycetes</taxon>
        <taxon>Agaricomycetidae</taxon>
        <taxon>Agaricales</taxon>
        <taxon>Agaricineae</taxon>
        <taxon>Psathyrellaceae</taxon>
        <taxon>Ephemerocybe</taxon>
    </lineage>
</organism>
<protein>
    <recommendedName>
        <fullName evidence="4">Malate dehydrogenase</fullName>
    </recommendedName>
</protein>
<comment type="caution">
    <text evidence="2">The sequence shown here is derived from an EMBL/GenBank/DDBJ whole genome shotgun (WGS) entry which is preliminary data.</text>
</comment>